<organism evidence="1 2">
    <name type="scientific">Steinernema glaseri</name>
    <dbReference type="NCBI Taxonomy" id="37863"/>
    <lineage>
        <taxon>Eukaryota</taxon>
        <taxon>Metazoa</taxon>
        <taxon>Ecdysozoa</taxon>
        <taxon>Nematoda</taxon>
        <taxon>Chromadorea</taxon>
        <taxon>Rhabditida</taxon>
        <taxon>Tylenchina</taxon>
        <taxon>Panagrolaimomorpha</taxon>
        <taxon>Strongyloidoidea</taxon>
        <taxon>Steinernematidae</taxon>
        <taxon>Steinernema</taxon>
    </lineage>
</organism>
<keyword evidence="1" id="KW-1185">Reference proteome</keyword>
<dbReference type="Proteomes" id="UP000095287">
    <property type="component" value="Unplaced"/>
</dbReference>
<protein>
    <submittedName>
        <fullName evidence="2">Transposase</fullName>
    </submittedName>
</protein>
<dbReference type="WBParaSite" id="L893_g14068.t1">
    <property type="protein sequence ID" value="L893_g14068.t1"/>
    <property type="gene ID" value="L893_g14068"/>
</dbReference>
<proteinExistence type="predicted"/>
<reference evidence="2" key="1">
    <citation type="submission" date="2016-11" db="UniProtKB">
        <authorList>
            <consortium name="WormBaseParasite"/>
        </authorList>
    </citation>
    <scope>IDENTIFICATION</scope>
</reference>
<name>A0A1I7Y9L1_9BILA</name>
<evidence type="ECO:0000313" key="1">
    <source>
        <dbReference type="Proteomes" id="UP000095287"/>
    </source>
</evidence>
<dbReference type="AlphaFoldDB" id="A0A1I7Y9L1"/>
<sequence length="86" mass="10062">MKSPGSGGQFYLLKCLIYLPQKNKLKAVYSRILGQVENSGWRTYSWYLSGVPWESSIFSRQMEDRQMAIQTLTRLLLIQFVILTRK</sequence>
<evidence type="ECO:0000313" key="2">
    <source>
        <dbReference type="WBParaSite" id="L893_g14068.t1"/>
    </source>
</evidence>
<accession>A0A1I7Y9L1</accession>